<dbReference type="PANTHER" id="PTHR30543">
    <property type="entry name" value="CHROMATE REDUCTASE"/>
    <property type="match status" value="1"/>
</dbReference>
<dbReference type="EMBL" id="BAAAYG010000003">
    <property type="protein sequence ID" value="GAA3282307.1"/>
    <property type="molecule type" value="Genomic_DNA"/>
</dbReference>
<dbReference type="InterPro" id="IPR005025">
    <property type="entry name" value="FMN_Rdtase-like_dom"/>
</dbReference>
<dbReference type="Gene3D" id="3.40.50.360">
    <property type="match status" value="1"/>
</dbReference>
<dbReference type="SUPFAM" id="SSF52218">
    <property type="entry name" value="Flavoproteins"/>
    <property type="match status" value="1"/>
</dbReference>
<protein>
    <submittedName>
        <fullName evidence="2">NADPH-dependent FMN reductase</fullName>
    </submittedName>
</protein>
<dbReference type="PANTHER" id="PTHR30543:SF21">
    <property type="entry name" value="NAD(P)H-DEPENDENT FMN REDUCTASE LOT6"/>
    <property type="match status" value="1"/>
</dbReference>
<feature type="domain" description="NADPH-dependent FMN reductase-like" evidence="1">
    <location>
        <begin position="3"/>
        <end position="144"/>
    </location>
</feature>
<sequence>MTRIGYLIGSFAEDSLNRQLAEVLVGEAPERAETSEIDLRPLPLYDRHLDEDFPAEMTAFKEQVAAVDGLLLVSPEHNKGVPAPVKNAIDILTRPPKQGVLSGVPMGIAGASKSRFGTLSSQTQLRGMLPQLGVPLMGTPQMTVQVTDETFAEGAAGAEQLRRRAGHYMEALTAWIEQHAARG</sequence>
<evidence type="ECO:0000259" key="1">
    <source>
        <dbReference type="Pfam" id="PF03358"/>
    </source>
</evidence>
<dbReference type="RefSeq" id="WP_344718644.1">
    <property type="nucleotide sequence ID" value="NZ_BAAAYG010000003.1"/>
</dbReference>
<dbReference type="InterPro" id="IPR029039">
    <property type="entry name" value="Flavoprotein-like_sf"/>
</dbReference>
<accession>A0ABP6RAQ6</accession>
<comment type="caution">
    <text evidence="2">The sequence shown here is derived from an EMBL/GenBank/DDBJ whole genome shotgun (WGS) entry which is preliminary data.</text>
</comment>
<dbReference type="Pfam" id="PF03358">
    <property type="entry name" value="FMN_red"/>
    <property type="match status" value="1"/>
</dbReference>
<organism evidence="2 3">
    <name type="scientific">Nesterenkonia halobia</name>
    <dbReference type="NCBI Taxonomy" id="37922"/>
    <lineage>
        <taxon>Bacteria</taxon>
        <taxon>Bacillati</taxon>
        <taxon>Actinomycetota</taxon>
        <taxon>Actinomycetes</taxon>
        <taxon>Micrococcales</taxon>
        <taxon>Micrococcaceae</taxon>
        <taxon>Nesterenkonia</taxon>
    </lineage>
</organism>
<name>A0ABP6RAQ6_9MICC</name>
<dbReference type="Proteomes" id="UP001501736">
    <property type="component" value="Unassembled WGS sequence"/>
</dbReference>
<evidence type="ECO:0000313" key="2">
    <source>
        <dbReference type="EMBL" id="GAA3282307.1"/>
    </source>
</evidence>
<evidence type="ECO:0000313" key="3">
    <source>
        <dbReference type="Proteomes" id="UP001501736"/>
    </source>
</evidence>
<proteinExistence type="predicted"/>
<reference evidence="3" key="1">
    <citation type="journal article" date="2019" name="Int. J. Syst. Evol. Microbiol.">
        <title>The Global Catalogue of Microorganisms (GCM) 10K type strain sequencing project: providing services to taxonomists for standard genome sequencing and annotation.</title>
        <authorList>
            <consortium name="The Broad Institute Genomics Platform"/>
            <consortium name="The Broad Institute Genome Sequencing Center for Infectious Disease"/>
            <person name="Wu L."/>
            <person name="Ma J."/>
        </authorList>
    </citation>
    <scope>NUCLEOTIDE SEQUENCE [LARGE SCALE GENOMIC DNA]</scope>
    <source>
        <strain evidence="3">JCM 11483</strain>
    </source>
</reference>
<keyword evidence="3" id="KW-1185">Reference proteome</keyword>
<dbReference type="InterPro" id="IPR050712">
    <property type="entry name" value="NAD(P)H-dep_reductase"/>
</dbReference>
<gene>
    <name evidence="2" type="ORF">GCM10020260_09140</name>
</gene>